<evidence type="ECO:0000256" key="1">
    <source>
        <dbReference type="ARBA" id="ARBA00004418"/>
    </source>
</evidence>
<comment type="similarity">
    <text evidence="2">Belongs to the bacterial solute-binding protein 1 family.</text>
</comment>
<dbReference type="InterPro" id="IPR050490">
    <property type="entry name" value="Bact_solute-bd_prot1"/>
</dbReference>
<proteinExistence type="inferred from homology"/>
<evidence type="ECO:0000313" key="6">
    <source>
        <dbReference type="Proteomes" id="UP000031368"/>
    </source>
</evidence>
<dbReference type="KEGG" id="rga:RGR602_PC02330"/>
<accession>A0A0B4XE90</accession>
<comment type="subcellular location">
    <subcellularLocation>
        <location evidence="1">Periplasm</location>
    </subcellularLocation>
</comment>
<feature type="chain" id="PRO_5002098639" evidence="4">
    <location>
        <begin position="24"/>
        <end position="422"/>
    </location>
</feature>
<feature type="signal peptide" evidence="4">
    <location>
        <begin position="1"/>
        <end position="23"/>
    </location>
</feature>
<keyword evidence="4" id="KW-0732">Signal</keyword>
<name>A0A0B4XE90_9HYPH</name>
<organism evidence="5 6">
    <name type="scientific">Rhizobium gallicum bv. gallicum R602sp</name>
    <dbReference type="NCBI Taxonomy" id="1041138"/>
    <lineage>
        <taxon>Bacteria</taxon>
        <taxon>Pseudomonadati</taxon>
        <taxon>Pseudomonadota</taxon>
        <taxon>Alphaproteobacteria</taxon>
        <taxon>Hyphomicrobiales</taxon>
        <taxon>Rhizobiaceae</taxon>
        <taxon>Rhizobium/Agrobacterium group</taxon>
        <taxon>Rhizobium</taxon>
    </lineage>
</organism>
<dbReference type="GO" id="GO:0042597">
    <property type="term" value="C:periplasmic space"/>
    <property type="evidence" value="ECO:0007669"/>
    <property type="project" value="UniProtKB-SubCell"/>
</dbReference>
<dbReference type="RefSeq" id="WP_040116342.1">
    <property type="nucleotide sequence ID" value="NZ_CP006880.1"/>
</dbReference>
<dbReference type="InterPro" id="IPR006059">
    <property type="entry name" value="SBP"/>
</dbReference>
<dbReference type="PANTHER" id="PTHR43649">
    <property type="entry name" value="ARABINOSE-BINDING PROTEIN-RELATED"/>
    <property type="match status" value="1"/>
</dbReference>
<dbReference type="Pfam" id="PF13416">
    <property type="entry name" value="SBP_bac_8"/>
    <property type="match status" value="1"/>
</dbReference>
<dbReference type="Proteomes" id="UP000031368">
    <property type="component" value="Plasmid pRgalR602c"/>
</dbReference>
<keyword evidence="6" id="KW-1185">Reference proteome</keyword>
<evidence type="ECO:0000256" key="2">
    <source>
        <dbReference type="ARBA" id="ARBA00008520"/>
    </source>
</evidence>
<gene>
    <name evidence="5" type="ORF">RGR602_PC02330</name>
</gene>
<dbReference type="Gene3D" id="3.40.190.10">
    <property type="entry name" value="Periplasmic binding protein-like II"/>
    <property type="match status" value="1"/>
</dbReference>
<geneLocation type="plasmid" evidence="5 6">
    <name>pRgalR602c</name>
</geneLocation>
<dbReference type="AlphaFoldDB" id="A0A0B4XE90"/>
<evidence type="ECO:0000313" key="5">
    <source>
        <dbReference type="EMBL" id="AJD46349.1"/>
    </source>
</evidence>
<dbReference type="SUPFAM" id="SSF53850">
    <property type="entry name" value="Periplasmic binding protein-like II"/>
    <property type="match status" value="1"/>
</dbReference>
<evidence type="ECO:0000256" key="4">
    <source>
        <dbReference type="SAM" id="SignalP"/>
    </source>
</evidence>
<dbReference type="EMBL" id="CP006880">
    <property type="protein sequence ID" value="AJD46349.1"/>
    <property type="molecule type" value="Genomic_DNA"/>
</dbReference>
<keyword evidence="3" id="KW-0574">Periplasm</keyword>
<reference evidence="5 6" key="1">
    <citation type="submission" date="2013-11" db="EMBL/GenBank/DDBJ databases">
        <title>Complete genome sequence of Rhizobium gallicum bv. gallicum R602.</title>
        <authorList>
            <person name="Bustos P."/>
            <person name="Santamaria R.I."/>
            <person name="Lozano L."/>
            <person name="Acosta J.L."/>
            <person name="Ormeno-Orrillo E."/>
            <person name="Rogel M.A."/>
            <person name="Romero D."/>
            <person name="Cevallos M.A."/>
            <person name="Martinez-Romero E."/>
            <person name="Gonzalez V."/>
        </authorList>
    </citation>
    <scope>NUCLEOTIDE SEQUENCE [LARGE SCALE GENOMIC DNA]</scope>
    <source>
        <strain evidence="5 6">R602</strain>
        <plasmid evidence="5 6">pRgalR602c</plasmid>
    </source>
</reference>
<dbReference type="CDD" id="cd14748">
    <property type="entry name" value="PBP2_UgpB"/>
    <property type="match status" value="1"/>
</dbReference>
<dbReference type="PANTHER" id="PTHR43649:SF14">
    <property type="entry name" value="BLR3389 PROTEIN"/>
    <property type="match status" value="1"/>
</dbReference>
<dbReference type="HOGENOM" id="CLU_031285_10_0_5"/>
<sequence>MKRLLKLAVSAAIALLPSAAAFAQTDITWWDFLSGGDGIRMKALIKEFNDTHPDIKINATTLEWGVPFYTKVQTSAAVGQQPDIMTYHMSRYPLAVPTGILRPFSEEELASAGIKKENYVDAAWKQATFDNKVYGIPFDVHSIVLYYNKTILKEAGLLGDDGLPKGLEGLDNFNAALEKIKATGKVEYPLSLHTDEGGSMWRVFYTLLSQQGAKFIDADEILPGDAGVKALQTMAHWVSTGYSPKLISYEASIALFTSGKAAMHINGVWEVPTMVDLQKNGNLGFEWGAIEIPNLMGTQATWADSHSFAIPNSDSRPIAPEKVKIVLEIINWMNEHSISWASAGHIPAYKPVTDSKEFKEMQPNATYAKLADTAVFDPVSKLAGVAGPIYEATQNFVVPALNGQLEPEDAIEQMREELQSQM</sequence>
<evidence type="ECO:0000256" key="3">
    <source>
        <dbReference type="ARBA" id="ARBA00022764"/>
    </source>
</evidence>
<protein>
    <submittedName>
        <fullName evidence="5">Sugar ABC transporter substrate-binding protein</fullName>
    </submittedName>
</protein>
<keyword evidence="5" id="KW-0614">Plasmid</keyword>